<keyword evidence="2" id="KW-0677">Repeat</keyword>
<protein>
    <recommendedName>
        <fullName evidence="7">ACB domain-containing protein</fullName>
    </recommendedName>
</protein>
<dbReference type="InterPro" id="IPR014352">
    <property type="entry name" value="FERM/acyl-CoA-bd_prot_sf"/>
</dbReference>
<evidence type="ECO:0000313" key="8">
    <source>
        <dbReference type="EMBL" id="GBF98389.1"/>
    </source>
</evidence>
<dbReference type="PANTHER" id="PTHR24119">
    <property type="entry name" value="ACYL-COA-BINDING DOMAIN-CONTAINING PROTEIN 6"/>
    <property type="match status" value="1"/>
</dbReference>
<dbReference type="Pfam" id="PF12796">
    <property type="entry name" value="Ank_2"/>
    <property type="match status" value="1"/>
</dbReference>
<dbReference type="SUPFAM" id="SSF47027">
    <property type="entry name" value="Acyl-CoA binding protein"/>
    <property type="match status" value="1"/>
</dbReference>
<feature type="domain" description="ACB" evidence="7">
    <location>
        <begin position="15"/>
        <end position="105"/>
    </location>
</feature>
<sequence length="262" mass="25892">MADDDSDEALGLIPGEQEFSAAADRVAAAVIAGGAARPSEADLLALYGLYKQATAGDCATPRPWFWHVAKLQQWRAWNRLRGMPQAGAMAEYTRLADARLGAPAARSGGAAAAGAGGGLGGPVVGGGLVYGADDAGGSGSDEEGGSGEGEAGGGGLREAAAAGDEAALAARLAAGARLDAADGAGCTALHFAADRGRQGALRLLLEAGADVNARDGEGQTALHYAAVCGHREVYEALLAAGADEGIADGDGVLPRDAADWLA</sequence>
<keyword evidence="9" id="KW-1185">Reference proteome</keyword>
<evidence type="ECO:0000313" key="9">
    <source>
        <dbReference type="Proteomes" id="UP000247498"/>
    </source>
</evidence>
<name>A0A2V0PFS8_9CHLO</name>
<dbReference type="PROSITE" id="PS50088">
    <property type="entry name" value="ANK_REPEAT"/>
    <property type="match status" value="2"/>
</dbReference>
<reference evidence="8 9" key="1">
    <citation type="journal article" date="2018" name="Sci. Rep.">
        <title>Raphidocelis subcapitata (=Pseudokirchneriella subcapitata) provides an insight into genome evolution and environmental adaptations in the Sphaeropleales.</title>
        <authorList>
            <person name="Suzuki S."/>
            <person name="Yamaguchi H."/>
            <person name="Nakajima N."/>
            <person name="Kawachi M."/>
        </authorList>
    </citation>
    <scope>NUCLEOTIDE SEQUENCE [LARGE SCALE GENOMIC DNA]</scope>
    <source>
        <strain evidence="8 9">NIES-35</strain>
    </source>
</reference>
<organism evidence="8 9">
    <name type="scientific">Raphidocelis subcapitata</name>
    <dbReference type="NCBI Taxonomy" id="307507"/>
    <lineage>
        <taxon>Eukaryota</taxon>
        <taxon>Viridiplantae</taxon>
        <taxon>Chlorophyta</taxon>
        <taxon>core chlorophytes</taxon>
        <taxon>Chlorophyceae</taxon>
        <taxon>CS clade</taxon>
        <taxon>Sphaeropleales</taxon>
        <taxon>Selenastraceae</taxon>
        <taxon>Raphidocelis</taxon>
    </lineage>
</organism>
<dbReference type="InterPro" id="IPR022408">
    <property type="entry name" value="Acyl-CoA-binding_prot_CS"/>
</dbReference>
<dbReference type="InterPro" id="IPR002110">
    <property type="entry name" value="Ankyrin_rpt"/>
</dbReference>
<evidence type="ECO:0000256" key="2">
    <source>
        <dbReference type="ARBA" id="ARBA00022737"/>
    </source>
</evidence>
<dbReference type="InterPro" id="IPR035984">
    <property type="entry name" value="Acyl-CoA-binding_sf"/>
</dbReference>
<dbReference type="EMBL" id="BDRX01000123">
    <property type="protein sequence ID" value="GBF98389.1"/>
    <property type="molecule type" value="Genomic_DNA"/>
</dbReference>
<evidence type="ECO:0000256" key="4">
    <source>
        <dbReference type="ARBA" id="ARBA00023121"/>
    </source>
</evidence>
<feature type="repeat" description="ANK" evidence="5">
    <location>
        <begin position="217"/>
        <end position="249"/>
    </location>
</feature>
<dbReference type="PROSITE" id="PS00880">
    <property type="entry name" value="ACB_1"/>
    <property type="match status" value="1"/>
</dbReference>
<dbReference type="PROSITE" id="PS51228">
    <property type="entry name" value="ACB_2"/>
    <property type="match status" value="1"/>
</dbReference>
<dbReference type="GO" id="GO:0000062">
    <property type="term" value="F:fatty-acyl-CoA binding"/>
    <property type="evidence" value="ECO:0007669"/>
    <property type="project" value="InterPro"/>
</dbReference>
<evidence type="ECO:0000259" key="7">
    <source>
        <dbReference type="PROSITE" id="PS51228"/>
    </source>
</evidence>
<dbReference type="OrthoDB" id="346910at2759"/>
<evidence type="ECO:0000256" key="5">
    <source>
        <dbReference type="PROSITE-ProRule" id="PRU00023"/>
    </source>
</evidence>
<dbReference type="SUPFAM" id="SSF48403">
    <property type="entry name" value="Ankyrin repeat"/>
    <property type="match status" value="1"/>
</dbReference>
<evidence type="ECO:0000256" key="1">
    <source>
        <dbReference type="ARBA" id="ARBA00005567"/>
    </source>
</evidence>
<dbReference type="InParanoid" id="A0A2V0PFS8"/>
<dbReference type="Gene3D" id="1.25.40.20">
    <property type="entry name" value="Ankyrin repeat-containing domain"/>
    <property type="match status" value="1"/>
</dbReference>
<dbReference type="InterPro" id="IPR000582">
    <property type="entry name" value="Acyl-CoA-binding_protein"/>
</dbReference>
<dbReference type="PANTHER" id="PTHR24119:SF0">
    <property type="entry name" value="ACYL-COA-BINDING DOMAIN-CONTAINING PROTEIN 6"/>
    <property type="match status" value="1"/>
</dbReference>
<dbReference type="SMART" id="SM00248">
    <property type="entry name" value="ANK"/>
    <property type="match status" value="2"/>
</dbReference>
<keyword evidence="4" id="KW-0446">Lipid-binding</keyword>
<feature type="repeat" description="ANK" evidence="5">
    <location>
        <begin position="184"/>
        <end position="216"/>
    </location>
</feature>
<keyword evidence="3 5" id="KW-0040">ANK repeat</keyword>
<accession>A0A2V0PFS8</accession>
<gene>
    <name evidence="8" type="ORF">Rsub_10784</name>
</gene>
<dbReference type="AlphaFoldDB" id="A0A2V0PFS8"/>
<comment type="caution">
    <text evidence="8">The sequence shown here is derived from an EMBL/GenBank/DDBJ whole genome shotgun (WGS) entry which is preliminary data.</text>
</comment>
<feature type="compositionally biased region" description="Gly residues" evidence="6">
    <location>
        <begin position="146"/>
        <end position="156"/>
    </location>
</feature>
<evidence type="ECO:0000256" key="6">
    <source>
        <dbReference type="SAM" id="MobiDB-lite"/>
    </source>
</evidence>
<dbReference type="InterPro" id="IPR036770">
    <property type="entry name" value="Ankyrin_rpt-contain_sf"/>
</dbReference>
<dbReference type="PROSITE" id="PS50297">
    <property type="entry name" value="ANK_REP_REGION"/>
    <property type="match status" value="2"/>
</dbReference>
<dbReference type="Gene3D" id="1.20.80.10">
    <property type="match status" value="1"/>
</dbReference>
<comment type="similarity">
    <text evidence="1">Belongs to the ACBP family.</text>
</comment>
<evidence type="ECO:0000256" key="3">
    <source>
        <dbReference type="ARBA" id="ARBA00023043"/>
    </source>
</evidence>
<dbReference type="STRING" id="307507.A0A2V0PFS8"/>
<proteinExistence type="inferred from homology"/>
<dbReference type="Pfam" id="PF00887">
    <property type="entry name" value="ACBP"/>
    <property type="match status" value="1"/>
</dbReference>
<dbReference type="Proteomes" id="UP000247498">
    <property type="component" value="Unassembled WGS sequence"/>
</dbReference>
<feature type="region of interest" description="Disordered" evidence="6">
    <location>
        <begin position="135"/>
        <end position="158"/>
    </location>
</feature>